<reference evidence="1 2" key="1">
    <citation type="submission" date="2016-02" db="EMBL/GenBank/DDBJ databases">
        <title>Complete genome sequence of Geobacillus subterraneus KCTC 3922T.</title>
        <authorList>
            <person name="Lee D.-W."/>
            <person name="Lee Y.-J."/>
            <person name="Lee S.-J."/>
            <person name="Park G.-S."/>
            <person name="Lee S.-J."/>
            <person name="Shin J.-H."/>
        </authorList>
    </citation>
    <scope>NUCLEOTIDE SEQUENCE [LARGE SCALE GENOMIC DNA]</scope>
    <source>
        <strain evidence="1 2">KCTC 3922</strain>
    </source>
</reference>
<organism evidence="1 2">
    <name type="scientific">Geobacillus subterraneus</name>
    <dbReference type="NCBI Taxonomy" id="129338"/>
    <lineage>
        <taxon>Bacteria</taxon>
        <taxon>Bacillati</taxon>
        <taxon>Bacillota</taxon>
        <taxon>Bacilli</taxon>
        <taxon>Bacillales</taxon>
        <taxon>Anoxybacillaceae</taxon>
        <taxon>Geobacillus</taxon>
    </lineage>
</organism>
<keyword evidence="2" id="KW-1185">Reference proteome</keyword>
<dbReference type="Proteomes" id="UP000076226">
    <property type="component" value="Chromosome"/>
</dbReference>
<gene>
    <name evidence="1" type="ORF">GS3922_00055</name>
</gene>
<dbReference type="EMBL" id="CP014342">
    <property type="protein sequence ID" value="AMX82221.1"/>
    <property type="molecule type" value="Genomic_DNA"/>
</dbReference>
<evidence type="ECO:0000313" key="2">
    <source>
        <dbReference type="Proteomes" id="UP000076226"/>
    </source>
</evidence>
<proteinExistence type="predicted"/>
<name>A0ABM6A7Q8_9BACL</name>
<protein>
    <submittedName>
        <fullName evidence="1">Uncharacterized protein</fullName>
    </submittedName>
</protein>
<evidence type="ECO:0000313" key="1">
    <source>
        <dbReference type="EMBL" id="AMX82221.1"/>
    </source>
</evidence>
<sequence>MGMDDISPTNSNKNKLFTFFLPAIEALLYEKPCSTFTLAMTKNKMNDKKMYILKGILKMIAPTPNPISFAKFPAILIFTIPPNKRFSSSNIFLSKLLPTYEEEKTEMAYTANKIIP</sequence>
<accession>A0ABM6A7Q8</accession>